<evidence type="ECO:0008006" key="4">
    <source>
        <dbReference type="Google" id="ProtNLM"/>
    </source>
</evidence>
<name>A0A419QYS2_9SPHN</name>
<protein>
    <recommendedName>
        <fullName evidence="4">Lipoprotein</fullName>
    </recommendedName>
</protein>
<dbReference type="AlphaFoldDB" id="A0A419QYS2"/>
<proteinExistence type="predicted"/>
<organism evidence="2 3">
    <name type="scientific">Tsuneonella suprasediminis</name>
    <dbReference type="NCBI Taxonomy" id="2306996"/>
    <lineage>
        <taxon>Bacteria</taxon>
        <taxon>Pseudomonadati</taxon>
        <taxon>Pseudomonadota</taxon>
        <taxon>Alphaproteobacteria</taxon>
        <taxon>Sphingomonadales</taxon>
        <taxon>Erythrobacteraceae</taxon>
        <taxon>Tsuneonella</taxon>
    </lineage>
</organism>
<sequence>MRRFAIAAATLLAAACSATPPAAPMADMPDMPDMTSGTPYCAGMAVWEVPDYPVRLAAPSGAIVTASGIADGVDASGMIDVTLKTLGTPDEIAAFYACALPYIGRDNVAPLPGGAHGFSYTGPGGRRGRVVLRVYDLPFPDDGWDTFIRITETQR</sequence>
<dbReference type="EMBL" id="RAHJ01000021">
    <property type="protein sequence ID" value="RJX65977.1"/>
    <property type="molecule type" value="Genomic_DNA"/>
</dbReference>
<evidence type="ECO:0000313" key="3">
    <source>
        <dbReference type="Proteomes" id="UP000284322"/>
    </source>
</evidence>
<dbReference type="PROSITE" id="PS51257">
    <property type="entry name" value="PROKAR_LIPOPROTEIN"/>
    <property type="match status" value="1"/>
</dbReference>
<gene>
    <name evidence="2" type="ORF">D6858_13465</name>
</gene>
<comment type="caution">
    <text evidence="2">The sequence shown here is derived from an EMBL/GenBank/DDBJ whole genome shotgun (WGS) entry which is preliminary data.</text>
</comment>
<feature type="chain" id="PRO_5019584399" description="Lipoprotein" evidence="1">
    <location>
        <begin position="23"/>
        <end position="155"/>
    </location>
</feature>
<reference evidence="2 3" key="1">
    <citation type="submission" date="2018-09" db="EMBL/GenBank/DDBJ databases">
        <title>Altererythrobacter sp.Ery1 and Ery12, the genome sequencing of novel strains in genus Alterythrobacter.</title>
        <authorList>
            <person name="Cheng H."/>
            <person name="Wu Y.-H."/>
            <person name="Fang C."/>
            <person name="Xu X.-W."/>
        </authorList>
    </citation>
    <scope>NUCLEOTIDE SEQUENCE [LARGE SCALE GENOMIC DNA]</scope>
    <source>
        <strain evidence="2 3">Ery12</strain>
    </source>
</reference>
<evidence type="ECO:0000313" key="2">
    <source>
        <dbReference type="EMBL" id="RJX65977.1"/>
    </source>
</evidence>
<keyword evidence="3" id="KW-1185">Reference proteome</keyword>
<dbReference type="OrthoDB" id="7428392at2"/>
<accession>A0A419QYS2</accession>
<dbReference type="Proteomes" id="UP000284322">
    <property type="component" value="Unassembled WGS sequence"/>
</dbReference>
<dbReference type="RefSeq" id="WP_120111560.1">
    <property type="nucleotide sequence ID" value="NZ_RAHJ01000021.1"/>
</dbReference>
<evidence type="ECO:0000256" key="1">
    <source>
        <dbReference type="SAM" id="SignalP"/>
    </source>
</evidence>
<keyword evidence="1" id="KW-0732">Signal</keyword>
<feature type="signal peptide" evidence="1">
    <location>
        <begin position="1"/>
        <end position="22"/>
    </location>
</feature>